<evidence type="ECO:0000256" key="3">
    <source>
        <dbReference type="ARBA" id="ARBA00022578"/>
    </source>
</evidence>
<organism evidence="7 8">
    <name type="scientific">Streptomyces cinereospinus</name>
    <dbReference type="NCBI Taxonomy" id="285561"/>
    <lineage>
        <taxon>Bacteria</taxon>
        <taxon>Bacillati</taxon>
        <taxon>Actinomycetota</taxon>
        <taxon>Actinomycetes</taxon>
        <taxon>Kitasatosporales</taxon>
        <taxon>Streptomycetaceae</taxon>
        <taxon>Streptomyces</taxon>
    </lineage>
</organism>
<dbReference type="EMBL" id="JBHMCY010000009">
    <property type="protein sequence ID" value="MFB9462419.1"/>
    <property type="molecule type" value="Genomic_DNA"/>
</dbReference>
<protein>
    <recommendedName>
        <fullName evidence="6">Mutator family transposase</fullName>
    </recommendedName>
</protein>
<dbReference type="Pfam" id="PF00872">
    <property type="entry name" value="Transposase_mut"/>
    <property type="match status" value="1"/>
</dbReference>
<reference evidence="7 8" key="1">
    <citation type="submission" date="2024-09" db="EMBL/GenBank/DDBJ databases">
        <authorList>
            <person name="Sun Q."/>
            <person name="Mori K."/>
        </authorList>
    </citation>
    <scope>NUCLEOTIDE SEQUENCE [LARGE SCALE GENOMIC DNA]</scope>
    <source>
        <strain evidence="7 8">JCM 6917</strain>
    </source>
</reference>
<gene>
    <name evidence="7" type="ORF">ACFF45_06740</name>
</gene>
<evidence type="ECO:0000256" key="6">
    <source>
        <dbReference type="RuleBase" id="RU365089"/>
    </source>
</evidence>
<evidence type="ECO:0000313" key="8">
    <source>
        <dbReference type="Proteomes" id="UP001589709"/>
    </source>
</evidence>
<comment type="similarity">
    <text evidence="2 6">Belongs to the transposase mutator family.</text>
</comment>
<comment type="caution">
    <text evidence="7">The sequence shown here is derived from an EMBL/GenBank/DDBJ whole genome shotgun (WGS) entry which is preliminary data.</text>
</comment>
<accession>A0ABV5MWP6</accession>
<dbReference type="InterPro" id="IPR001207">
    <property type="entry name" value="Transposase_mutator"/>
</dbReference>
<evidence type="ECO:0000313" key="7">
    <source>
        <dbReference type="EMBL" id="MFB9462419.1"/>
    </source>
</evidence>
<evidence type="ECO:0000256" key="2">
    <source>
        <dbReference type="ARBA" id="ARBA00010961"/>
    </source>
</evidence>
<dbReference type="PANTHER" id="PTHR33217:SF8">
    <property type="entry name" value="MUTATOR FAMILY TRANSPOSASE"/>
    <property type="match status" value="1"/>
</dbReference>
<dbReference type="PANTHER" id="PTHR33217">
    <property type="entry name" value="TRANSPOSASE FOR INSERTION SEQUENCE ELEMENT IS1081"/>
    <property type="match status" value="1"/>
</dbReference>
<keyword evidence="4 6" id="KW-0238">DNA-binding</keyword>
<sequence length="223" mass="25211">MAIAVTADGYREILGLWAGDGGEGAKFWQQVLTDLRNRGVRDVLMLVCDGLSALPDAVANVWPQTVVQRCVVHLIRQSLRYSSRRDWPEVAADLKPVYTAVNEAQARERLDEFDAKWGHKYGSIATVWQRAWSEFVPFLAFPDAIREVVYTTNSIESLNARYRRAATACGHFPNEQAALKRIYLATLALDPSGRGRKRWNNKWKAALNEFDQLFDGRLTAGRV</sequence>
<dbReference type="RefSeq" id="WP_381343229.1">
    <property type="nucleotide sequence ID" value="NZ_JBHMCY010000009.1"/>
</dbReference>
<comment type="function">
    <text evidence="1 6">Required for the transposition of the insertion element.</text>
</comment>
<dbReference type="NCBIfam" id="NF033543">
    <property type="entry name" value="transpos_IS256"/>
    <property type="match status" value="1"/>
</dbReference>
<proteinExistence type="inferred from homology"/>
<keyword evidence="8" id="KW-1185">Reference proteome</keyword>
<keyword evidence="3 6" id="KW-0815">Transposition</keyword>
<name>A0ABV5MWP6_9ACTN</name>
<keyword evidence="6" id="KW-0814">Transposable element</keyword>
<evidence type="ECO:0000256" key="5">
    <source>
        <dbReference type="ARBA" id="ARBA00023172"/>
    </source>
</evidence>
<evidence type="ECO:0000256" key="1">
    <source>
        <dbReference type="ARBA" id="ARBA00002190"/>
    </source>
</evidence>
<evidence type="ECO:0000256" key="4">
    <source>
        <dbReference type="ARBA" id="ARBA00023125"/>
    </source>
</evidence>
<keyword evidence="5 6" id="KW-0233">DNA recombination</keyword>
<dbReference type="Proteomes" id="UP001589709">
    <property type="component" value="Unassembled WGS sequence"/>
</dbReference>